<accession>A0A1F5HFI3</accession>
<name>A0A1F5HFI3_9BACT</name>
<dbReference type="STRING" id="1797737.A2196_03500"/>
<keyword evidence="1" id="KW-1133">Transmembrane helix</keyword>
<proteinExistence type="predicted"/>
<keyword evidence="1" id="KW-0812">Transmembrane</keyword>
<evidence type="ECO:0000256" key="1">
    <source>
        <dbReference type="SAM" id="Phobius"/>
    </source>
</evidence>
<feature type="transmembrane region" description="Helical" evidence="1">
    <location>
        <begin position="35"/>
        <end position="54"/>
    </location>
</feature>
<dbReference type="EMBL" id="MFCA01000007">
    <property type="protein sequence ID" value="OGE02898.1"/>
    <property type="molecule type" value="Genomic_DNA"/>
</dbReference>
<evidence type="ECO:0000313" key="2">
    <source>
        <dbReference type="EMBL" id="OGE02898.1"/>
    </source>
</evidence>
<dbReference type="Proteomes" id="UP000176751">
    <property type="component" value="Unassembled WGS sequence"/>
</dbReference>
<gene>
    <name evidence="2" type="ORF">A2196_03500</name>
</gene>
<sequence length="89" mass="9932">MTISTTAAAIALLICASAIYNAYRLRGGKLAWSEILIALGMLSFTLSLILDLFLPDPRLIQSVKLTDFFFIFGFILLFIASLKLRFSLR</sequence>
<evidence type="ECO:0000313" key="3">
    <source>
        <dbReference type="Proteomes" id="UP000176751"/>
    </source>
</evidence>
<protein>
    <submittedName>
        <fullName evidence="2">Uncharacterized protein</fullName>
    </submittedName>
</protein>
<feature type="transmembrane region" description="Helical" evidence="1">
    <location>
        <begin position="66"/>
        <end position="86"/>
    </location>
</feature>
<comment type="caution">
    <text evidence="2">The sequence shown here is derived from an EMBL/GenBank/DDBJ whole genome shotgun (WGS) entry which is preliminary data.</text>
</comment>
<dbReference type="AlphaFoldDB" id="A0A1F5HFI3"/>
<feature type="transmembrane region" description="Helical" evidence="1">
    <location>
        <begin position="6"/>
        <end position="23"/>
    </location>
</feature>
<organism evidence="2 3">
    <name type="scientific">Candidatus Curtissbacteria bacterium RIFOXYA1_FULL_41_14</name>
    <dbReference type="NCBI Taxonomy" id="1797737"/>
    <lineage>
        <taxon>Bacteria</taxon>
        <taxon>Candidatus Curtissiibacteriota</taxon>
    </lineage>
</organism>
<reference evidence="2 3" key="1">
    <citation type="journal article" date="2016" name="Nat. Commun.">
        <title>Thousands of microbial genomes shed light on interconnected biogeochemical processes in an aquifer system.</title>
        <authorList>
            <person name="Anantharaman K."/>
            <person name="Brown C.T."/>
            <person name="Hug L.A."/>
            <person name="Sharon I."/>
            <person name="Castelle C.J."/>
            <person name="Probst A.J."/>
            <person name="Thomas B.C."/>
            <person name="Singh A."/>
            <person name="Wilkins M.J."/>
            <person name="Karaoz U."/>
            <person name="Brodie E.L."/>
            <person name="Williams K.H."/>
            <person name="Hubbard S.S."/>
            <person name="Banfield J.F."/>
        </authorList>
    </citation>
    <scope>NUCLEOTIDE SEQUENCE [LARGE SCALE GENOMIC DNA]</scope>
</reference>
<keyword evidence="1" id="KW-0472">Membrane</keyword>